<evidence type="ECO:0000313" key="10">
    <source>
        <dbReference type="Proteomes" id="UP001500603"/>
    </source>
</evidence>
<dbReference type="Gene3D" id="1.10.3720.10">
    <property type="entry name" value="MetI-like"/>
    <property type="match status" value="1"/>
</dbReference>
<evidence type="ECO:0000256" key="2">
    <source>
        <dbReference type="ARBA" id="ARBA00022448"/>
    </source>
</evidence>
<dbReference type="InterPro" id="IPR050366">
    <property type="entry name" value="BP-dependent_transpt_permease"/>
</dbReference>
<dbReference type="InterPro" id="IPR000515">
    <property type="entry name" value="MetI-like"/>
</dbReference>
<keyword evidence="6 7" id="KW-0472">Membrane</keyword>
<keyword evidence="2 7" id="KW-0813">Transport</keyword>
<dbReference type="Pfam" id="PF00528">
    <property type="entry name" value="BPD_transp_1"/>
    <property type="match status" value="1"/>
</dbReference>
<dbReference type="RefSeq" id="WP_345495947.1">
    <property type="nucleotide sequence ID" value="NZ_BAABJM010000002.1"/>
</dbReference>
<dbReference type="EMBL" id="BAABJM010000002">
    <property type="protein sequence ID" value="GAA5054691.1"/>
    <property type="molecule type" value="Genomic_DNA"/>
</dbReference>
<evidence type="ECO:0000256" key="3">
    <source>
        <dbReference type="ARBA" id="ARBA00022475"/>
    </source>
</evidence>
<dbReference type="CDD" id="cd06261">
    <property type="entry name" value="TM_PBP2"/>
    <property type="match status" value="1"/>
</dbReference>
<keyword evidence="10" id="KW-1185">Reference proteome</keyword>
<feature type="transmembrane region" description="Helical" evidence="7">
    <location>
        <begin position="204"/>
        <end position="230"/>
    </location>
</feature>
<feature type="transmembrane region" description="Helical" evidence="7">
    <location>
        <begin position="148"/>
        <end position="165"/>
    </location>
</feature>
<evidence type="ECO:0000256" key="4">
    <source>
        <dbReference type="ARBA" id="ARBA00022692"/>
    </source>
</evidence>
<organism evidence="9 10">
    <name type="scientific">Nocardia callitridis</name>
    <dbReference type="NCBI Taxonomy" id="648753"/>
    <lineage>
        <taxon>Bacteria</taxon>
        <taxon>Bacillati</taxon>
        <taxon>Actinomycetota</taxon>
        <taxon>Actinomycetes</taxon>
        <taxon>Mycobacteriales</taxon>
        <taxon>Nocardiaceae</taxon>
        <taxon>Nocardia</taxon>
    </lineage>
</organism>
<dbReference type="InterPro" id="IPR035906">
    <property type="entry name" value="MetI-like_sf"/>
</dbReference>
<name>A0ABP9KCZ4_9NOCA</name>
<evidence type="ECO:0000313" key="9">
    <source>
        <dbReference type="EMBL" id="GAA5054691.1"/>
    </source>
</evidence>
<evidence type="ECO:0000256" key="1">
    <source>
        <dbReference type="ARBA" id="ARBA00004651"/>
    </source>
</evidence>
<sequence>MTAPVTLVAPTRTARRARPPLTVVVSGIVTLFFVGAVVIPGVLSTHSPLRTDLDNVLDAPSFTHLLGTDNAGRDLYSRIVWGTRESLSIGVGAVVVALIIAVVLGFAAGIGPRWVAAPVNRLLEILLAFPTLLLALLLVTLLGPSAQSLVIAVGIGTAPGYARLIRAQALGVENSGYVEAARAMGHTRRTIFRQHIFPNALRPLLALFTLGIGQCVVWASGLSFLGLGVAAPSSEWGVLLNEGKSEILSAWWLEVFPGTAIVLVALGVTQIGRYLQDRAEGTTT</sequence>
<feature type="transmembrane region" description="Helical" evidence="7">
    <location>
        <begin position="122"/>
        <end position="142"/>
    </location>
</feature>
<gene>
    <name evidence="9" type="ORF">GCM10023318_29990</name>
</gene>
<accession>A0ABP9KCZ4</accession>
<protein>
    <submittedName>
        <fullName evidence="9">ABC transporter permease</fullName>
    </submittedName>
</protein>
<keyword evidence="4 7" id="KW-0812">Transmembrane</keyword>
<evidence type="ECO:0000256" key="5">
    <source>
        <dbReference type="ARBA" id="ARBA00022989"/>
    </source>
</evidence>
<dbReference type="SUPFAM" id="SSF161098">
    <property type="entry name" value="MetI-like"/>
    <property type="match status" value="1"/>
</dbReference>
<feature type="domain" description="ABC transmembrane type-1" evidence="8">
    <location>
        <begin position="83"/>
        <end position="272"/>
    </location>
</feature>
<dbReference type="PROSITE" id="PS50928">
    <property type="entry name" value="ABC_TM1"/>
    <property type="match status" value="1"/>
</dbReference>
<keyword evidence="5 7" id="KW-1133">Transmembrane helix</keyword>
<feature type="transmembrane region" description="Helical" evidence="7">
    <location>
        <begin position="87"/>
        <end position="110"/>
    </location>
</feature>
<dbReference type="Proteomes" id="UP001500603">
    <property type="component" value="Unassembled WGS sequence"/>
</dbReference>
<proteinExistence type="inferred from homology"/>
<comment type="similarity">
    <text evidence="7">Belongs to the binding-protein-dependent transport system permease family.</text>
</comment>
<dbReference type="PANTHER" id="PTHR43386:SF25">
    <property type="entry name" value="PEPTIDE ABC TRANSPORTER PERMEASE PROTEIN"/>
    <property type="match status" value="1"/>
</dbReference>
<feature type="transmembrane region" description="Helical" evidence="7">
    <location>
        <begin position="250"/>
        <end position="268"/>
    </location>
</feature>
<feature type="transmembrane region" description="Helical" evidence="7">
    <location>
        <begin position="21"/>
        <end position="43"/>
    </location>
</feature>
<comment type="subcellular location">
    <subcellularLocation>
        <location evidence="1 7">Cell membrane</location>
        <topology evidence="1 7">Multi-pass membrane protein</topology>
    </subcellularLocation>
</comment>
<dbReference type="PANTHER" id="PTHR43386">
    <property type="entry name" value="OLIGOPEPTIDE TRANSPORT SYSTEM PERMEASE PROTEIN APPC"/>
    <property type="match status" value="1"/>
</dbReference>
<keyword evidence="3" id="KW-1003">Cell membrane</keyword>
<evidence type="ECO:0000259" key="8">
    <source>
        <dbReference type="PROSITE" id="PS50928"/>
    </source>
</evidence>
<evidence type="ECO:0000256" key="6">
    <source>
        <dbReference type="ARBA" id="ARBA00023136"/>
    </source>
</evidence>
<comment type="caution">
    <text evidence="9">The sequence shown here is derived from an EMBL/GenBank/DDBJ whole genome shotgun (WGS) entry which is preliminary data.</text>
</comment>
<reference evidence="10" key="1">
    <citation type="journal article" date="2019" name="Int. J. Syst. Evol. Microbiol.">
        <title>The Global Catalogue of Microorganisms (GCM) 10K type strain sequencing project: providing services to taxonomists for standard genome sequencing and annotation.</title>
        <authorList>
            <consortium name="The Broad Institute Genomics Platform"/>
            <consortium name="The Broad Institute Genome Sequencing Center for Infectious Disease"/>
            <person name="Wu L."/>
            <person name="Ma J."/>
        </authorList>
    </citation>
    <scope>NUCLEOTIDE SEQUENCE [LARGE SCALE GENOMIC DNA]</scope>
    <source>
        <strain evidence="10">JCM 18298</strain>
    </source>
</reference>
<evidence type="ECO:0000256" key="7">
    <source>
        <dbReference type="RuleBase" id="RU363032"/>
    </source>
</evidence>